<dbReference type="Proteomes" id="UP001165960">
    <property type="component" value="Unassembled WGS sequence"/>
</dbReference>
<evidence type="ECO:0000313" key="2">
    <source>
        <dbReference type="Proteomes" id="UP001165960"/>
    </source>
</evidence>
<dbReference type="EMBL" id="QTSX02002289">
    <property type="protein sequence ID" value="KAJ9076380.1"/>
    <property type="molecule type" value="Genomic_DNA"/>
</dbReference>
<sequence>MDPLESQGIVPISPKPESRHLSNAKASNLNNAALKRKSTSESSSIWETVITRPEILEIVEGVDSFTPADDLPDVLCSGAGYDIVANLEEQYKALETENKTNNGPDAAALSTESFLNLTPPTDSLALNSASPSYQKDHNHTSRSASISTKGLGVSTIASHPIYEVSDEEIQSLDILWPGPVLSSHSSPRTKTRTPTGSWAPNNTYKDPLVTNVDIELESRRTSSRFDVQHLPENSAFSISKPHISEAIALFIAEKSKEIILGIQNRDRVLLQKLGLGKLGFINSSLRSDAWCILLHSEKNHQKKSKVSTRPHDLQIDKECSKAFLRFPSTLKGEKRRRKQKELAELLKAIFQREPKLSYYQGFRDVAACFLLVLGKRKVANAIQNAALFYFRDMMLETLGPVMRELAFGFCLIEMEDPVLHSFLVASQVQSYYGLSEILTWFSYASNSLSATSRIFDALLSSDPIFSVYLLSAATLYSRNEILKLKCEKSEVHSFLSQIPLRDIEELISSACNLFKKYPPASIEKTSKINIGKITCTYRYEKDWNSINTIEDYIRGYETTQEFISQVGDSRKANIDLKCGPLSCEITNKPTPTVATSVLMKGSILTIGTLVLTYGLSTFSAHLCLPFLNCNEKPVLQPVKVHHSSANKPLAEFPLQTPSHRAPEKKSIFDSFVEWLPSSTTFDALREHLVQAN</sequence>
<name>A0ACC2TPE8_9FUNG</name>
<comment type="caution">
    <text evidence="1">The sequence shown here is derived from an EMBL/GenBank/DDBJ whole genome shotgun (WGS) entry which is preliminary data.</text>
</comment>
<organism evidence="1 2">
    <name type="scientific">Entomophthora muscae</name>
    <dbReference type="NCBI Taxonomy" id="34485"/>
    <lineage>
        <taxon>Eukaryota</taxon>
        <taxon>Fungi</taxon>
        <taxon>Fungi incertae sedis</taxon>
        <taxon>Zoopagomycota</taxon>
        <taxon>Entomophthoromycotina</taxon>
        <taxon>Entomophthoromycetes</taxon>
        <taxon>Entomophthorales</taxon>
        <taxon>Entomophthoraceae</taxon>
        <taxon>Entomophthora</taxon>
    </lineage>
</organism>
<proteinExistence type="predicted"/>
<accession>A0ACC2TPE8</accession>
<evidence type="ECO:0000313" key="1">
    <source>
        <dbReference type="EMBL" id="KAJ9076380.1"/>
    </source>
</evidence>
<keyword evidence="2" id="KW-1185">Reference proteome</keyword>
<protein>
    <submittedName>
        <fullName evidence="1">GTPase-activating protein gyp8</fullName>
    </submittedName>
</protein>
<reference evidence="1" key="1">
    <citation type="submission" date="2022-04" db="EMBL/GenBank/DDBJ databases">
        <title>Genome of the entomopathogenic fungus Entomophthora muscae.</title>
        <authorList>
            <person name="Elya C."/>
            <person name="Lovett B.R."/>
            <person name="Lee E."/>
            <person name="Macias A.M."/>
            <person name="Hajek A.E."/>
            <person name="De Bivort B.L."/>
            <person name="Kasson M.T."/>
            <person name="De Fine Licht H.H."/>
            <person name="Stajich J.E."/>
        </authorList>
    </citation>
    <scope>NUCLEOTIDE SEQUENCE</scope>
    <source>
        <strain evidence="1">Berkeley</strain>
    </source>
</reference>
<gene>
    <name evidence="1" type="primary">GYP8_4</name>
    <name evidence="1" type="ORF">DSO57_1026848</name>
</gene>